<name>A0A0F7ST34_PHARH</name>
<accession>A0A0F7ST34</accession>
<proteinExistence type="predicted"/>
<evidence type="ECO:0000313" key="1">
    <source>
        <dbReference type="EMBL" id="CED83233.1"/>
    </source>
</evidence>
<sequence>MSHRIHLYLRLTFGMNTALSIIYRSTACITRIRGRGGGMLFLSISTRTQTMRFVRSPHSCIARFGVNPFFTVLSSIYFQS</sequence>
<protein>
    <submittedName>
        <fullName evidence="1">Uncharacterized protein</fullName>
    </submittedName>
</protein>
<dbReference type="AlphaFoldDB" id="A0A0F7ST34"/>
<reference evidence="1" key="1">
    <citation type="submission" date="2014-08" db="EMBL/GenBank/DDBJ databases">
        <authorList>
            <person name="Sharma Rahul"/>
            <person name="Thines Marco"/>
        </authorList>
    </citation>
    <scope>NUCLEOTIDE SEQUENCE</scope>
</reference>
<organism evidence="1">
    <name type="scientific">Phaffia rhodozyma</name>
    <name type="common">Yeast</name>
    <name type="synonym">Xanthophyllomyces dendrorhous</name>
    <dbReference type="NCBI Taxonomy" id="264483"/>
    <lineage>
        <taxon>Eukaryota</taxon>
        <taxon>Fungi</taxon>
        <taxon>Dikarya</taxon>
        <taxon>Basidiomycota</taxon>
        <taxon>Agaricomycotina</taxon>
        <taxon>Tremellomycetes</taxon>
        <taxon>Cystofilobasidiales</taxon>
        <taxon>Mrakiaceae</taxon>
        <taxon>Phaffia</taxon>
    </lineage>
</organism>
<dbReference type="EMBL" id="LN483142">
    <property type="protein sequence ID" value="CED83233.1"/>
    <property type="molecule type" value="Genomic_DNA"/>
</dbReference>